<dbReference type="SUPFAM" id="SSF88713">
    <property type="entry name" value="Glycoside hydrolase/deacetylase"/>
    <property type="match status" value="1"/>
</dbReference>
<dbReference type="Pfam" id="PF01522">
    <property type="entry name" value="Polysacc_deac_1"/>
    <property type="match status" value="1"/>
</dbReference>
<dbReference type="Pfam" id="PF11959">
    <property type="entry name" value="DUF3473"/>
    <property type="match status" value="1"/>
</dbReference>
<accession>A0A559KD86</accession>
<dbReference type="Proteomes" id="UP000317036">
    <property type="component" value="Unassembled WGS sequence"/>
</dbReference>
<reference evidence="2 3" key="1">
    <citation type="submission" date="2019-07" db="EMBL/GenBank/DDBJ databases">
        <authorList>
            <person name="Kim J."/>
        </authorList>
    </citation>
    <scope>NUCLEOTIDE SEQUENCE [LARGE SCALE GENOMIC DNA]</scope>
    <source>
        <strain evidence="2 3">JC52</strain>
    </source>
</reference>
<name>A0A559KD86_9BACL</name>
<dbReference type="InterPro" id="IPR002509">
    <property type="entry name" value="NODB_dom"/>
</dbReference>
<evidence type="ECO:0000313" key="2">
    <source>
        <dbReference type="EMBL" id="TVY10078.1"/>
    </source>
</evidence>
<dbReference type="InterPro" id="IPR022560">
    <property type="entry name" value="DUF3473"/>
</dbReference>
<sequence length="286" mass="32584">MAKMERISNMLTFDIEEWFHANYDHINPADYRGKGSRFRAHMDGLLQMCSDTGSKATFFVLGCIGEDYPEVVKEIARQGHDVASHGYGHELAYSQTYDAFKADVKKSVDILEDLTGTKVLGYRAPSWSIVERNLHYLEALEELGLQYDASIFPVQTFLYGIPDAPTEIHKPKVGGRELRLYEVPMSVMNLAGRNMGYSGGFYFRFFPRLFIKQAIKAANRRGSSAIVYLHPREIDAGEQKLSLPPKEHFIHYYNVRGTKSKLESVLKSFRFTSVSEHLKQHCGLEV</sequence>
<evidence type="ECO:0000313" key="3">
    <source>
        <dbReference type="Proteomes" id="UP000317036"/>
    </source>
</evidence>
<gene>
    <name evidence="2" type="ORF">FPZ49_10160</name>
</gene>
<evidence type="ECO:0000259" key="1">
    <source>
        <dbReference type="PROSITE" id="PS51677"/>
    </source>
</evidence>
<dbReference type="PANTHER" id="PTHR47561:SF1">
    <property type="entry name" value="POLYSACCHARIDE DEACETYLASE FAMILY PROTEIN (AFU_ORTHOLOGUE AFUA_6G05030)"/>
    <property type="match status" value="1"/>
</dbReference>
<dbReference type="Gene3D" id="3.20.20.370">
    <property type="entry name" value="Glycoside hydrolase/deacetylase"/>
    <property type="match status" value="1"/>
</dbReference>
<organism evidence="2 3">
    <name type="scientific">Paenibacillus cremeus</name>
    <dbReference type="NCBI Taxonomy" id="2163881"/>
    <lineage>
        <taxon>Bacteria</taxon>
        <taxon>Bacillati</taxon>
        <taxon>Bacillota</taxon>
        <taxon>Bacilli</taxon>
        <taxon>Bacillales</taxon>
        <taxon>Paenibacillaceae</taxon>
        <taxon>Paenibacillus</taxon>
    </lineage>
</organism>
<dbReference type="PROSITE" id="PS51677">
    <property type="entry name" value="NODB"/>
    <property type="match status" value="1"/>
</dbReference>
<comment type="caution">
    <text evidence="2">The sequence shown here is derived from an EMBL/GenBank/DDBJ whole genome shotgun (WGS) entry which is preliminary data.</text>
</comment>
<dbReference type="InterPro" id="IPR011330">
    <property type="entry name" value="Glyco_hydro/deAcase_b/a-brl"/>
</dbReference>
<dbReference type="CDD" id="cd10941">
    <property type="entry name" value="CE4_PuuE_HpPgdA_like_2"/>
    <property type="match status" value="1"/>
</dbReference>
<dbReference type="GO" id="GO:0016810">
    <property type="term" value="F:hydrolase activity, acting on carbon-nitrogen (but not peptide) bonds"/>
    <property type="evidence" value="ECO:0007669"/>
    <property type="project" value="InterPro"/>
</dbReference>
<dbReference type="OrthoDB" id="9806342at2"/>
<dbReference type="InterPro" id="IPR045235">
    <property type="entry name" value="PuuE_HpPgdA-like"/>
</dbReference>
<dbReference type="EMBL" id="VNJI01000010">
    <property type="protein sequence ID" value="TVY10078.1"/>
    <property type="molecule type" value="Genomic_DNA"/>
</dbReference>
<protein>
    <submittedName>
        <fullName evidence="2">DUF3473 domain-containing protein</fullName>
    </submittedName>
</protein>
<keyword evidence="3" id="KW-1185">Reference proteome</keyword>
<feature type="domain" description="NodB homology" evidence="1">
    <location>
        <begin position="20"/>
        <end position="286"/>
    </location>
</feature>
<dbReference type="GO" id="GO:0005975">
    <property type="term" value="P:carbohydrate metabolic process"/>
    <property type="evidence" value="ECO:0007669"/>
    <property type="project" value="InterPro"/>
</dbReference>
<dbReference type="AlphaFoldDB" id="A0A559KD86"/>
<proteinExistence type="predicted"/>
<dbReference type="PANTHER" id="PTHR47561">
    <property type="entry name" value="POLYSACCHARIDE DEACETYLASE FAMILY PROTEIN (AFU_ORTHOLOGUE AFUA_6G05030)"/>
    <property type="match status" value="1"/>
</dbReference>